<keyword evidence="4" id="KW-1185">Reference proteome</keyword>
<sequence length="69" mass="6666">MRRLVVVLMSTAALAFGLTACGSTEQPAGGSTAGQSGAGKRAVSPADELSGIGSTLDAIDSELASDGSP</sequence>
<feature type="region of interest" description="Disordered" evidence="1">
    <location>
        <begin position="25"/>
        <end position="52"/>
    </location>
</feature>
<feature type="compositionally biased region" description="Low complexity" evidence="1">
    <location>
        <begin position="28"/>
        <end position="39"/>
    </location>
</feature>
<feature type="signal peptide" evidence="2">
    <location>
        <begin position="1"/>
        <end position="15"/>
    </location>
</feature>
<proteinExistence type="predicted"/>
<organism evidence="3 4">
    <name type="scientific">Kribbella antiqua</name>
    <dbReference type="NCBI Taxonomy" id="2512217"/>
    <lineage>
        <taxon>Bacteria</taxon>
        <taxon>Bacillati</taxon>
        <taxon>Actinomycetota</taxon>
        <taxon>Actinomycetes</taxon>
        <taxon>Propionibacteriales</taxon>
        <taxon>Kribbellaceae</taxon>
        <taxon>Kribbella</taxon>
    </lineage>
</organism>
<reference evidence="3 4" key="1">
    <citation type="journal article" date="2015" name="Stand. Genomic Sci.">
        <title>Genomic Encyclopedia of Bacterial and Archaeal Type Strains, Phase III: the genomes of soil and plant-associated and newly described type strains.</title>
        <authorList>
            <person name="Whitman W.B."/>
            <person name="Woyke T."/>
            <person name="Klenk H.P."/>
            <person name="Zhou Y."/>
            <person name="Lilburn T.G."/>
            <person name="Beck B.J."/>
            <person name="De Vos P."/>
            <person name="Vandamme P."/>
            <person name="Eisen J.A."/>
            <person name="Garrity G."/>
            <person name="Hugenholtz P."/>
            <person name="Kyrpides N.C."/>
        </authorList>
    </citation>
    <scope>NUCLEOTIDE SEQUENCE [LARGE SCALE GENOMIC DNA]</scope>
    <source>
        <strain evidence="3 4">VKM Ac-2541</strain>
    </source>
</reference>
<protein>
    <submittedName>
        <fullName evidence="3">Uncharacterized protein</fullName>
    </submittedName>
</protein>
<evidence type="ECO:0000256" key="2">
    <source>
        <dbReference type="SAM" id="SignalP"/>
    </source>
</evidence>
<dbReference type="Proteomes" id="UP000295573">
    <property type="component" value="Unassembled WGS sequence"/>
</dbReference>
<feature type="chain" id="PRO_5039686600" evidence="2">
    <location>
        <begin position="16"/>
        <end position="69"/>
    </location>
</feature>
<keyword evidence="2" id="KW-0732">Signal</keyword>
<accession>A0A4R2ILB9</accession>
<dbReference type="EMBL" id="SLWR01000009">
    <property type="protein sequence ID" value="TCO45116.1"/>
    <property type="molecule type" value="Genomic_DNA"/>
</dbReference>
<evidence type="ECO:0000256" key="1">
    <source>
        <dbReference type="SAM" id="MobiDB-lite"/>
    </source>
</evidence>
<evidence type="ECO:0000313" key="3">
    <source>
        <dbReference type="EMBL" id="TCO45116.1"/>
    </source>
</evidence>
<dbReference type="RefSeq" id="WP_132152897.1">
    <property type="nucleotide sequence ID" value="NZ_SLWR01000009.1"/>
</dbReference>
<gene>
    <name evidence="3" type="ORF">EV646_109291</name>
</gene>
<comment type="caution">
    <text evidence="3">The sequence shown here is derived from an EMBL/GenBank/DDBJ whole genome shotgun (WGS) entry which is preliminary data.</text>
</comment>
<evidence type="ECO:0000313" key="4">
    <source>
        <dbReference type="Proteomes" id="UP000295573"/>
    </source>
</evidence>
<dbReference type="PROSITE" id="PS51257">
    <property type="entry name" value="PROKAR_LIPOPROTEIN"/>
    <property type="match status" value="1"/>
</dbReference>
<dbReference type="AlphaFoldDB" id="A0A4R2ILB9"/>
<name>A0A4R2ILB9_9ACTN</name>